<dbReference type="InterPro" id="IPR004193">
    <property type="entry name" value="Glyco_hydro_13_N"/>
</dbReference>
<feature type="binding site" evidence="16">
    <location>
        <begin position="258"/>
        <end position="263"/>
    </location>
    <ligand>
        <name>substrate</name>
    </ligand>
</feature>
<comment type="pathway">
    <text evidence="2 14">Glycan biosynthesis; trehalose biosynthesis.</text>
</comment>
<evidence type="ECO:0000256" key="6">
    <source>
        <dbReference type="ARBA" id="ARBA00022490"/>
    </source>
</evidence>
<evidence type="ECO:0000256" key="13">
    <source>
        <dbReference type="NCBIfam" id="TIGR02402"/>
    </source>
</evidence>
<dbReference type="KEGG" id="dva:DAD186_09330"/>
<dbReference type="Gene3D" id="1.10.10.760">
    <property type="entry name" value="E-set domains of sugar-utilizing enzymes"/>
    <property type="match status" value="1"/>
</dbReference>
<keyword evidence="7 14" id="KW-0378">Hydrolase</keyword>
<dbReference type="InterPro" id="IPR013783">
    <property type="entry name" value="Ig-like_fold"/>
</dbReference>
<protein>
    <recommendedName>
        <fullName evidence="5 13">Malto-oligosyltrehalose trehalohydrolase</fullName>
        <shortName evidence="14">MTHase</shortName>
        <ecNumber evidence="4 13">3.2.1.141</ecNumber>
    </recommendedName>
    <alternativeName>
        <fullName evidence="11 14">4-alpha-D-((1-&gt;4)-alpha-D-glucano)trehalose trehalohydrolase</fullName>
    </alternativeName>
    <alternativeName>
        <fullName evidence="10 14">Maltooligosyl trehalose trehalohydrolase</fullName>
    </alternativeName>
</protein>
<accession>A0A1B0ZHU4</accession>
<dbReference type="Pfam" id="PF00128">
    <property type="entry name" value="Alpha-amylase"/>
    <property type="match status" value="1"/>
</dbReference>
<feature type="active site" description="Proton donor" evidence="15">
    <location>
        <position position="297"/>
    </location>
</feature>
<proteinExistence type="inferred from homology"/>
<dbReference type="CDD" id="cd11325">
    <property type="entry name" value="AmyAc_GTHase"/>
    <property type="match status" value="1"/>
</dbReference>
<evidence type="ECO:0000256" key="1">
    <source>
        <dbReference type="ARBA" id="ARBA00004496"/>
    </source>
</evidence>
<evidence type="ECO:0000313" key="20">
    <source>
        <dbReference type="Proteomes" id="UP000092596"/>
    </source>
</evidence>
<dbReference type="PANTHER" id="PTHR43651">
    <property type="entry name" value="1,4-ALPHA-GLUCAN-BRANCHING ENZYME"/>
    <property type="match status" value="1"/>
</dbReference>
<evidence type="ECO:0000256" key="14">
    <source>
        <dbReference type="PIRNR" id="PIRNR006337"/>
    </source>
</evidence>
<feature type="binding site" evidence="16">
    <location>
        <begin position="394"/>
        <end position="399"/>
    </location>
    <ligand>
        <name>substrate</name>
    </ligand>
</feature>
<dbReference type="AlphaFoldDB" id="A0A1B0ZHU4"/>
<dbReference type="GO" id="GO:0033942">
    <property type="term" value="F:4-alpha-D-(1-&gt;4)-alpha-D-glucanotrehalose trehalohydrolase activity"/>
    <property type="evidence" value="ECO:0007669"/>
    <property type="project" value="UniProtKB-EC"/>
</dbReference>
<keyword evidence="9 14" id="KW-0326">Glycosidase</keyword>
<evidence type="ECO:0000256" key="16">
    <source>
        <dbReference type="PIRSR" id="PIRSR006337-2"/>
    </source>
</evidence>
<evidence type="ECO:0000256" key="12">
    <source>
        <dbReference type="ARBA" id="ARBA00034013"/>
    </source>
</evidence>
<dbReference type="Pfam" id="PF02922">
    <property type="entry name" value="CBM_48"/>
    <property type="match status" value="1"/>
</dbReference>
<keyword evidence="6" id="KW-0963">Cytoplasm</keyword>
<evidence type="ECO:0000256" key="15">
    <source>
        <dbReference type="PIRSR" id="PIRSR006337-1"/>
    </source>
</evidence>
<evidence type="ECO:0000313" key="19">
    <source>
        <dbReference type="EMBL" id="ANP27483.1"/>
    </source>
</evidence>
<dbReference type="SMART" id="SM00642">
    <property type="entry name" value="Aamy"/>
    <property type="match status" value="1"/>
</dbReference>
<dbReference type="InterPro" id="IPR014756">
    <property type="entry name" value="Ig_E-set"/>
</dbReference>
<dbReference type="NCBIfam" id="TIGR02402">
    <property type="entry name" value="trehalose_TreZ"/>
    <property type="match status" value="1"/>
</dbReference>
<name>A0A1B0ZHU4_9MICO</name>
<evidence type="ECO:0000256" key="9">
    <source>
        <dbReference type="ARBA" id="ARBA00023295"/>
    </source>
</evidence>
<dbReference type="PATRIC" id="fig|1630135.4.peg.933"/>
<feature type="active site" description="Nucleophile" evidence="15">
    <location>
        <position position="260"/>
    </location>
</feature>
<dbReference type="InterPro" id="IPR006047">
    <property type="entry name" value="GH13_cat_dom"/>
</dbReference>
<reference evidence="19 20" key="1">
    <citation type="submission" date="2015-06" db="EMBL/GenBank/DDBJ databases">
        <title>Investigation of pathophysiology for high-risk pregnancy and development of treatment modality based on it.</title>
        <authorList>
            <person name="Kim B.-C."/>
            <person name="Lim S."/>
        </authorList>
    </citation>
    <scope>NUCLEOTIDE SEQUENCE [LARGE SCALE GENOMIC DNA]</scope>
    <source>
        <strain evidence="19 20">AD1-86</strain>
    </source>
</reference>
<dbReference type="SUPFAM" id="SSF51445">
    <property type="entry name" value="(Trans)glycosidases"/>
    <property type="match status" value="1"/>
</dbReference>
<evidence type="ECO:0000256" key="5">
    <source>
        <dbReference type="ARBA" id="ARBA00015938"/>
    </source>
</evidence>
<keyword evidence="8" id="KW-0119">Carbohydrate metabolism</keyword>
<dbReference type="Gene3D" id="2.60.40.10">
    <property type="entry name" value="Immunoglobulins"/>
    <property type="match status" value="1"/>
</dbReference>
<dbReference type="SUPFAM" id="SSF81296">
    <property type="entry name" value="E set domains"/>
    <property type="match status" value="1"/>
</dbReference>
<evidence type="ECO:0000256" key="8">
    <source>
        <dbReference type="ARBA" id="ARBA00023277"/>
    </source>
</evidence>
<dbReference type="InterPro" id="IPR044901">
    <property type="entry name" value="Trehalose_TreZ_E-set_sf"/>
</dbReference>
<dbReference type="PANTHER" id="PTHR43651:SF11">
    <property type="entry name" value="MALTO-OLIGOSYLTREHALOSE TREHALOHYDROLASE"/>
    <property type="match status" value="1"/>
</dbReference>
<evidence type="ECO:0000256" key="10">
    <source>
        <dbReference type="ARBA" id="ARBA00032057"/>
    </source>
</evidence>
<dbReference type="Gene3D" id="3.20.20.80">
    <property type="entry name" value="Glycosidases"/>
    <property type="match status" value="1"/>
</dbReference>
<dbReference type="PIRSF" id="PIRSF006337">
    <property type="entry name" value="Trehalose_TreZ"/>
    <property type="match status" value="1"/>
</dbReference>
<dbReference type="InterPro" id="IPR012768">
    <property type="entry name" value="Trehalose_TreZ"/>
</dbReference>
<dbReference type="RefSeq" id="WP_065247684.1">
    <property type="nucleotide sequence ID" value="NZ_CP012117.1"/>
</dbReference>
<evidence type="ECO:0000256" key="7">
    <source>
        <dbReference type="ARBA" id="ARBA00022801"/>
    </source>
</evidence>
<evidence type="ECO:0000256" key="17">
    <source>
        <dbReference type="PIRSR" id="PIRSR006337-3"/>
    </source>
</evidence>
<dbReference type="InterPro" id="IPR017853">
    <property type="entry name" value="GH"/>
</dbReference>
<dbReference type="GO" id="GO:0005992">
    <property type="term" value="P:trehalose biosynthetic process"/>
    <property type="evidence" value="ECO:0007669"/>
    <property type="project" value="UniProtKB-UniRule"/>
</dbReference>
<organism evidence="19 20">
    <name type="scientific">Dermabacter vaginalis</name>
    <dbReference type="NCBI Taxonomy" id="1630135"/>
    <lineage>
        <taxon>Bacteria</taxon>
        <taxon>Bacillati</taxon>
        <taxon>Actinomycetota</taxon>
        <taxon>Actinomycetes</taxon>
        <taxon>Micrococcales</taxon>
        <taxon>Dermabacteraceae</taxon>
        <taxon>Dermabacter</taxon>
    </lineage>
</organism>
<gene>
    <name evidence="19" type="ORF">DAD186_09330</name>
</gene>
<comment type="similarity">
    <text evidence="3 14">Belongs to the glycosyl hydrolase 13 family.</text>
</comment>
<dbReference type="Proteomes" id="UP000092596">
    <property type="component" value="Chromosome"/>
</dbReference>
<dbReference type="UniPathway" id="UPA00299"/>
<evidence type="ECO:0000256" key="3">
    <source>
        <dbReference type="ARBA" id="ARBA00008061"/>
    </source>
</evidence>
<comment type="subcellular location">
    <subcellularLocation>
        <location evidence="1 15">Cytoplasm</location>
    </subcellularLocation>
</comment>
<evidence type="ECO:0000256" key="2">
    <source>
        <dbReference type="ARBA" id="ARBA00005199"/>
    </source>
</evidence>
<evidence type="ECO:0000256" key="11">
    <source>
        <dbReference type="ARBA" id="ARBA00033284"/>
    </source>
</evidence>
<feature type="binding site" evidence="16">
    <location>
        <begin position="322"/>
        <end position="326"/>
    </location>
    <ligand>
        <name>substrate</name>
    </ligand>
</feature>
<feature type="domain" description="Glycosyl hydrolase family 13 catalytic" evidence="18">
    <location>
        <begin position="108"/>
        <end position="512"/>
    </location>
</feature>
<dbReference type="EMBL" id="CP012117">
    <property type="protein sequence ID" value="ANP27483.1"/>
    <property type="molecule type" value="Genomic_DNA"/>
</dbReference>
<feature type="site" description="Transition state stabilizer" evidence="17">
    <location>
        <position position="395"/>
    </location>
</feature>
<sequence length="593" mass="64789">MRDYSRFEVWAPNAREVALALEPHTGTHRREIAMERGDGDWWHAPGLAAQPGSRYGFLLNGSTSPLPDPRSLSQPEGVHGLSEVFDPRSLSFKAPWKGMDVRGKVIYELHIGTFGADRTAGTAGTFDSAIARLDHLSALGVNAVEIMPIATFPGERGWGYDGVGLYATHEAYGGPAALARFVDAAHARGLAVILDVVYNHLGPDGNYLGHFGPYFTDTHSTPWGPAVNLDADGSSEVRAFLIANARQWLRDFHLDGLRLDAVHALRDDSPTHILAELSRAVECMSTEEGRPLSLIAESDLNDPAMVTPVAEGGFGMHAQWADDIHHHLHAWASGEREGYYVDFGEARGVKKTLERIFEHDGSFSTFRGKTWGQKVDPASGDYNAHAFVAFIQDHDQVGNRAAGDRLTETIGFGTHAALASLYLLGATTPMVFMGEEWGTKVPFAFFSDHGEEIGPLVSTGRREEFARMGWGDAVPDPQARTTFEESFLDWSETQSGEHAALLEFYRTLLTLRRERTDFQCGDFASIEVEVLSEGAILMHRGLYSILASRGDAPVTWQSPSPVRKLASFGEAHLEGESLTLEGAGALVCERSDA</sequence>
<dbReference type="GO" id="GO:0005737">
    <property type="term" value="C:cytoplasm"/>
    <property type="evidence" value="ECO:0007669"/>
    <property type="project" value="UniProtKB-SubCell"/>
</dbReference>
<dbReference type="CDD" id="cd02853">
    <property type="entry name" value="E_set_MTHase_like_N"/>
    <property type="match status" value="1"/>
</dbReference>
<comment type="catalytic activity">
    <reaction evidence="12 14">
        <text>hydrolysis of (1-&gt;4)-alpha-D-glucosidic linkage in 4-alpha-D-[(1-&gt;4)-alpha-D-glucanosyl]n trehalose to yield trehalose and (1-&gt;4)-alpha-D-glucan.</text>
        <dbReference type="EC" id="3.2.1.141"/>
    </reaction>
</comment>
<dbReference type="STRING" id="1630135.DAD186_09330"/>
<evidence type="ECO:0000259" key="18">
    <source>
        <dbReference type="SMART" id="SM00642"/>
    </source>
</evidence>
<evidence type="ECO:0000256" key="4">
    <source>
        <dbReference type="ARBA" id="ARBA00012268"/>
    </source>
</evidence>
<dbReference type="EC" id="3.2.1.141" evidence="4 13"/>